<proteinExistence type="predicted"/>
<organism evidence="1 2">
    <name type="scientific">Naganishia adeliensis</name>
    <dbReference type="NCBI Taxonomy" id="92952"/>
    <lineage>
        <taxon>Eukaryota</taxon>
        <taxon>Fungi</taxon>
        <taxon>Dikarya</taxon>
        <taxon>Basidiomycota</taxon>
        <taxon>Agaricomycotina</taxon>
        <taxon>Tremellomycetes</taxon>
        <taxon>Filobasidiales</taxon>
        <taxon>Filobasidiaceae</taxon>
        <taxon>Naganishia</taxon>
    </lineage>
</organism>
<accession>A0ACC2VNA2</accession>
<comment type="caution">
    <text evidence="1">The sequence shown here is derived from an EMBL/GenBank/DDBJ whole genome shotgun (WGS) entry which is preliminary data.</text>
</comment>
<dbReference type="EMBL" id="JASBWS010000073">
    <property type="protein sequence ID" value="KAJ9100868.1"/>
    <property type="molecule type" value="Genomic_DNA"/>
</dbReference>
<name>A0ACC2VNA2_9TREE</name>
<reference evidence="1" key="1">
    <citation type="submission" date="2023-04" db="EMBL/GenBank/DDBJ databases">
        <title>Draft Genome sequencing of Naganishia species isolated from polar environments using Oxford Nanopore Technology.</title>
        <authorList>
            <person name="Leo P."/>
            <person name="Venkateswaran K."/>
        </authorList>
    </citation>
    <scope>NUCLEOTIDE SEQUENCE</scope>
    <source>
        <strain evidence="1">MNA-CCFEE 5262</strain>
    </source>
</reference>
<protein>
    <submittedName>
        <fullName evidence="1">Uncharacterized protein</fullName>
    </submittedName>
</protein>
<keyword evidence="2" id="KW-1185">Reference proteome</keyword>
<evidence type="ECO:0000313" key="1">
    <source>
        <dbReference type="EMBL" id="KAJ9100868.1"/>
    </source>
</evidence>
<dbReference type="Proteomes" id="UP001230649">
    <property type="component" value="Unassembled WGS sequence"/>
</dbReference>
<sequence>MFCGGEPPENCFVFQHRGIFLGIIICTILSSRRIRQLVLRSNGEIIPCTPDDVQFLFPRTVIPNADMRAAFGEGASITSLVGPEVSPEQLTGRRKVARTLRAVEIALERGQKALSRNPGYDPVQIWRYFHDLYPSVDGRWGGFTLDEAIEYVRSFSTTEEPMDRRVEALAVFRLLMDRSDLFLGDETGMRESLRFSVRPEGDVDCLRRVEGWLEGYEGLDGSEEVQRFKREVQARVKEPGTPFSETTNAFINIIRRRIVERRSTQRSPVDPLVPTILRATGLYDASRELDMATAERFMKDIGEVGEWDSFSRSRIEAAEARDAPPPRVAIVNDRATDGQGLLVQDPHASIRREFTHPVYVIDAADAQELDDGISLESCTDGTYWVHVHIADPTRWIDPGSAVARVAESRGETLYYPEGGRSMISGGIGRMSLGAQAEEGQPTVTFSIKLSEEGTVLDQDVSVGMIRNVHKITYDAVNRILEPLTEKSADRVWTLDLGNDRVEETYSSAESDTPSTTSSATRDLHTLNDLARHLRRRRLYRQGFDYQIPSASVGIVGLSQGTSPRYEDKALQYRVPVEESQGSASADMVAEFMILAGRVAGKFGVDRGLALPFRGTTRPYIPSYALSPGQTAEQTLEAFYDRRERNPTLRDDMYDFAATGIVLQTALVAVTPLNHWAIGIHAADGGYSRVTSPLRRFSDMLAHWQIKQALVDGRAAFQAEDMLARVQYADRLASRIKRMGTNAEAYWQMTFLQWLHAHPTASPLALTDLAAKVYEEPAGDVILGISDKAAKVYIPGLRVMASLEQAVYKALRVGEDIRVRVTGVQVSTNTRLSVEPL</sequence>
<evidence type="ECO:0000313" key="2">
    <source>
        <dbReference type="Proteomes" id="UP001230649"/>
    </source>
</evidence>
<gene>
    <name evidence="1" type="ORF">QFC20_005357</name>
</gene>